<dbReference type="RefSeq" id="WP_115246288.1">
    <property type="nucleotide sequence ID" value="NZ_LR134094.1"/>
</dbReference>
<gene>
    <name evidence="3" type="ORF">NCTC4670_01345</name>
</gene>
<evidence type="ECO:0000313" key="3">
    <source>
        <dbReference type="EMBL" id="SUN50359.1"/>
    </source>
</evidence>
<reference evidence="3 4" key="1">
    <citation type="submission" date="2018-06" db="EMBL/GenBank/DDBJ databases">
        <authorList>
            <consortium name="Pathogen Informatics"/>
            <person name="Doyle S."/>
        </authorList>
    </citation>
    <scope>NUCLEOTIDE SEQUENCE [LARGE SCALE GENOMIC DNA]</scope>
    <source>
        <strain evidence="3 4">NCTC4670</strain>
    </source>
</reference>
<dbReference type="Pfam" id="PF13098">
    <property type="entry name" value="Thioredoxin_2"/>
    <property type="match status" value="1"/>
</dbReference>
<keyword evidence="1" id="KW-1133">Transmembrane helix</keyword>
<protein>
    <submittedName>
        <fullName evidence="3">Glutaredoxin-like protein</fullName>
    </submittedName>
</protein>
<feature type="domain" description="Thioredoxin-like fold" evidence="2">
    <location>
        <begin position="57"/>
        <end position="118"/>
    </location>
</feature>
<dbReference type="Proteomes" id="UP000254797">
    <property type="component" value="Unassembled WGS sequence"/>
</dbReference>
<evidence type="ECO:0000259" key="2">
    <source>
        <dbReference type="Pfam" id="PF13098"/>
    </source>
</evidence>
<keyword evidence="1" id="KW-0472">Membrane</keyword>
<dbReference type="SUPFAM" id="SSF52833">
    <property type="entry name" value="Thioredoxin-like"/>
    <property type="match status" value="1"/>
</dbReference>
<dbReference type="InterPro" id="IPR036249">
    <property type="entry name" value="Thioredoxin-like_sf"/>
</dbReference>
<dbReference type="AlphaFoldDB" id="A0A380JYJ0"/>
<evidence type="ECO:0000256" key="1">
    <source>
        <dbReference type="SAM" id="Phobius"/>
    </source>
</evidence>
<dbReference type="EMBL" id="UHFG01000004">
    <property type="protein sequence ID" value="SUN50359.1"/>
    <property type="molecule type" value="Genomic_DNA"/>
</dbReference>
<evidence type="ECO:0000313" key="4">
    <source>
        <dbReference type="Proteomes" id="UP000254797"/>
    </source>
</evidence>
<proteinExistence type="predicted"/>
<dbReference type="Gene3D" id="3.40.30.10">
    <property type="entry name" value="Glutaredoxin"/>
    <property type="match status" value="1"/>
</dbReference>
<keyword evidence="1" id="KW-0812">Transmembrane</keyword>
<feature type="transmembrane region" description="Helical" evidence="1">
    <location>
        <begin position="16"/>
        <end position="34"/>
    </location>
</feature>
<dbReference type="CDD" id="cd02947">
    <property type="entry name" value="TRX_family"/>
    <property type="match status" value="1"/>
</dbReference>
<sequence>MEPRLSMHYFQVKKEIFWVLLLSPLILLIMWGYVSSNQDDGRLTQKQYYETVVNQTVNLVFYKKSCPYCKVAKKEIATQAKDSKVITYYIDTSTGEGQKLVKKYHVKYAPTIVSIRKGNIQSFLYARDRGNNIIVEKEKIKEVFSQ</sequence>
<organism evidence="3 4">
    <name type="scientific">Streptococcus dysgalactiae subsp. dysgalactiae</name>
    <dbReference type="NCBI Taxonomy" id="99822"/>
    <lineage>
        <taxon>Bacteria</taxon>
        <taxon>Bacillati</taxon>
        <taxon>Bacillota</taxon>
        <taxon>Bacilli</taxon>
        <taxon>Lactobacillales</taxon>
        <taxon>Streptococcaceae</taxon>
        <taxon>Streptococcus</taxon>
    </lineage>
</organism>
<accession>A0A380JYJ0</accession>
<dbReference type="InterPro" id="IPR012336">
    <property type="entry name" value="Thioredoxin-like_fold"/>
</dbReference>
<name>A0A380JYJ0_STRDY</name>